<feature type="compositionally biased region" description="Acidic residues" evidence="1">
    <location>
        <begin position="182"/>
        <end position="195"/>
    </location>
</feature>
<dbReference type="Proteomes" id="UP000799750">
    <property type="component" value="Unassembled WGS sequence"/>
</dbReference>
<feature type="region of interest" description="Disordered" evidence="1">
    <location>
        <begin position="1"/>
        <end position="36"/>
    </location>
</feature>
<proteinExistence type="predicted"/>
<feature type="region of interest" description="Disordered" evidence="1">
    <location>
        <begin position="173"/>
        <end position="206"/>
    </location>
</feature>
<dbReference type="EMBL" id="MU004196">
    <property type="protein sequence ID" value="KAF2491204.1"/>
    <property type="molecule type" value="Genomic_DNA"/>
</dbReference>
<feature type="region of interest" description="Disordered" evidence="1">
    <location>
        <begin position="389"/>
        <end position="452"/>
    </location>
</feature>
<feature type="compositionally biased region" description="Basic residues" evidence="1">
    <location>
        <begin position="1"/>
        <end position="11"/>
    </location>
</feature>
<evidence type="ECO:0000313" key="2">
    <source>
        <dbReference type="EMBL" id="KAF2491204.1"/>
    </source>
</evidence>
<sequence>MAPTRRSKAASKKATSSKKAPPGRVLKTERVTRSQARIPQQAQKLQQALQQEQALLQQRALLLERNLLQQQGFQQDQDFLQRQGLQHQDALDQHSEAKAARTPTTFFSLPRELRDMVYNEVLEDVQFVRPWDAIGCGWKKITPATLLMNKQAHDETKEAQKWRTISCEWEIEREIQPAPEPKDEDADMDSDEEPDHEQSRPHRGGLCLPGYTVMDHQLTPTERHALTHLAKMNIVVDPRGPFGETRSKLFTSVKTCVEVWTKASAEYQWDGRKRQFTLELNDCLGYINKTRRVQLWAQPRINRTFEAEEDLQKLRGVVEIMKTDTRTQWKIVVPEIHHDWHQLYEWDDFEAANASTDNFKLEVIEEGCHECEQAEGRRDWFAESVKAQVRHMRNQTQQAEGDGDEYEQDEDGSASGDHSESEDDDENQDGGSDASEDSSESEDVECTWLAGV</sequence>
<name>A0A6A6QGN1_9PEZI</name>
<evidence type="ECO:0000256" key="1">
    <source>
        <dbReference type="SAM" id="MobiDB-lite"/>
    </source>
</evidence>
<keyword evidence="3" id="KW-1185">Reference proteome</keyword>
<protein>
    <submittedName>
        <fullName evidence="2">Uncharacterized protein</fullName>
    </submittedName>
</protein>
<reference evidence="2" key="1">
    <citation type="journal article" date="2020" name="Stud. Mycol.">
        <title>101 Dothideomycetes genomes: a test case for predicting lifestyles and emergence of pathogens.</title>
        <authorList>
            <person name="Haridas S."/>
            <person name="Albert R."/>
            <person name="Binder M."/>
            <person name="Bloem J."/>
            <person name="Labutti K."/>
            <person name="Salamov A."/>
            <person name="Andreopoulos B."/>
            <person name="Baker S."/>
            <person name="Barry K."/>
            <person name="Bills G."/>
            <person name="Bluhm B."/>
            <person name="Cannon C."/>
            <person name="Castanera R."/>
            <person name="Culley D."/>
            <person name="Daum C."/>
            <person name="Ezra D."/>
            <person name="Gonzalez J."/>
            <person name="Henrissat B."/>
            <person name="Kuo A."/>
            <person name="Liang C."/>
            <person name="Lipzen A."/>
            <person name="Lutzoni F."/>
            <person name="Magnuson J."/>
            <person name="Mondo S."/>
            <person name="Nolan M."/>
            <person name="Ohm R."/>
            <person name="Pangilinan J."/>
            <person name="Park H.-J."/>
            <person name="Ramirez L."/>
            <person name="Alfaro M."/>
            <person name="Sun H."/>
            <person name="Tritt A."/>
            <person name="Yoshinaga Y."/>
            <person name="Zwiers L.-H."/>
            <person name="Turgeon B."/>
            <person name="Goodwin S."/>
            <person name="Spatafora J."/>
            <person name="Crous P."/>
            <person name="Grigoriev I."/>
        </authorList>
    </citation>
    <scope>NUCLEOTIDE SEQUENCE</scope>
    <source>
        <strain evidence="2">CBS 269.34</strain>
    </source>
</reference>
<feature type="compositionally biased region" description="Acidic residues" evidence="1">
    <location>
        <begin position="420"/>
        <end position="445"/>
    </location>
</feature>
<organism evidence="2 3">
    <name type="scientific">Lophium mytilinum</name>
    <dbReference type="NCBI Taxonomy" id="390894"/>
    <lineage>
        <taxon>Eukaryota</taxon>
        <taxon>Fungi</taxon>
        <taxon>Dikarya</taxon>
        <taxon>Ascomycota</taxon>
        <taxon>Pezizomycotina</taxon>
        <taxon>Dothideomycetes</taxon>
        <taxon>Pleosporomycetidae</taxon>
        <taxon>Mytilinidiales</taxon>
        <taxon>Mytilinidiaceae</taxon>
        <taxon>Lophium</taxon>
    </lineage>
</organism>
<dbReference type="AlphaFoldDB" id="A0A6A6QGN1"/>
<gene>
    <name evidence="2" type="ORF">BU16DRAFT_543446</name>
</gene>
<feature type="compositionally biased region" description="Acidic residues" evidence="1">
    <location>
        <begin position="401"/>
        <end position="412"/>
    </location>
</feature>
<evidence type="ECO:0000313" key="3">
    <source>
        <dbReference type="Proteomes" id="UP000799750"/>
    </source>
</evidence>
<accession>A0A6A6QGN1</accession>